<gene>
    <name evidence="2" type="ORF">EJB05_27295</name>
</gene>
<comment type="caution">
    <text evidence="2">The sequence shown here is derived from an EMBL/GenBank/DDBJ whole genome shotgun (WGS) entry which is preliminary data.</text>
</comment>
<feature type="region of interest" description="Disordered" evidence="1">
    <location>
        <begin position="136"/>
        <end position="166"/>
    </location>
</feature>
<dbReference type="Gramene" id="TVU24835">
    <property type="protein sequence ID" value="TVU24835"/>
    <property type="gene ID" value="EJB05_27295"/>
</dbReference>
<evidence type="ECO:0000313" key="2">
    <source>
        <dbReference type="EMBL" id="TVU24835.1"/>
    </source>
</evidence>
<name>A0A5J9UN16_9POAL</name>
<reference evidence="2 3" key="1">
    <citation type="journal article" date="2019" name="Sci. Rep.">
        <title>A high-quality genome of Eragrostis curvula grass provides insights into Poaceae evolution and supports new strategies to enhance forage quality.</title>
        <authorList>
            <person name="Carballo J."/>
            <person name="Santos B.A.C.M."/>
            <person name="Zappacosta D."/>
            <person name="Garbus I."/>
            <person name="Selva J.P."/>
            <person name="Gallo C.A."/>
            <person name="Diaz A."/>
            <person name="Albertini E."/>
            <person name="Caccamo M."/>
            <person name="Echenique V."/>
        </authorList>
    </citation>
    <scope>NUCLEOTIDE SEQUENCE [LARGE SCALE GENOMIC DNA]</scope>
    <source>
        <strain evidence="3">cv. Victoria</strain>
        <tissue evidence="2">Leaf</tissue>
    </source>
</reference>
<accession>A0A5J9UN16</accession>
<sequence>EFLSMVLIAQEFLEDFFPSASEQGQVPSSSSSGDHMLQNCLALKKSTTGVVEVIMNKRKAGAFNNECTPLGNCTNIDKNGTRRGMHEVGVAKPGKPAKKPFVRRPLADCTNVLSFDPKKCQVGEEITAKRRFEAERKHQYRARKKAELENSLPTPKRESPVATEADPTTLSTVMNPTLGLGSNTTTPSLYSQRSAPVSNPTADAMTDTVTNPTMGSASIVDPYVDGDDDSWLQRNADWCPAPSYVIQEDVGDELRNVNWWQKRSVGIAHGKGPNWKILCSHQVDRDVP</sequence>
<proteinExistence type="predicted"/>
<dbReference type="EMBL" id="RWGY01000013">
    <property type="protein sequence ID" value="TVU24835.1"/>
    <property type="molecule type" value="Genomic_DNA"/>
</dbReference>
<evidence type="ECO:0000313" key="3">
    <source>
        <dbReference type="Proteomes" id="UP000324897"/>
    </source>
</evidence>
<feature type="non-terminal residue" evidence="2">
    <location>
        <position position="1"/>
    </location>
</feature>
<keyword evidence="3" id="KW-1185">Reference proteome</keyword>
<organism evidence="2 3">
    <name type="scientific">Eragrostis curvula</name>
    <name type="common">weeping love grass</name>
    <dbReference type="NCBI Taxonomy" id="38414"/>
    <lineage>
        <taxon>Eukaryota</taxon>
        <taxon>Viridiplantae</taxon>
        <taxon>Streptophyta</taxon>
        <taxon>Embryophyta</taxon>
        <taxon>Tracheophyta</taxon>
        <taxon>Spermatophyta</taxon>
        <taxon>Magnoliopsida</taxon>
        <taxon>Liliopsida</taxon>
        <taxon>Poales</taxon>
        <taxon>Poaceae</taxon>
        <taxon>PACMAD clade</taxon>
        <taxon>Chloridoideae</taxon>
        <taxon>Eragrostideae</taxon>
        <taxon>Eragrostidinae</taxon>
        <taxon>Eragrostis</taxon>
    </lineage>
</organism>
<dbReference type="Proteomes" id="UP000324897">
    <property type="component" value="Chromosome 2"/>
</dbReference>
<protein>
    <submittedName>
        <fullName evidence="2">Uncharacterized protein</fullName>
    </submittedName>
</protein>
<dbReference type="AlphaFoldDB" id="A0A5J9UN16"/>
<evidence type="ECO:0000256" key="1">
    <source>
        <dbReference type="SAM" id="MobiDB-lite"/>
    </source>
</evidence>